<keyword evidence="7" id="KW-0732">Signal</keyword>
<dbReference type="InterPro" id="IPR026147">
    <property type="entry name" value="Rab3GAP1_conserved"/>
</dbReference>
<reference evidence="9" key="1">
    <citation type="submission" date="2022-04" db="EMBL/GenBank/DDBJ databases">
        <title>Carnegiea gigantea Genome sequencing and assembly v2.</title>
        <authorList>
            <person name="Copetti D."/>
            <person name="Sanderson M.J."/>
            <person name="Burquez A."/>
            <person name="Wojciechowski M.F."/>
        </authorList>
    </citation>
    <scope>NUCLEOTIDE SEQUENCE</scope>
    <source>
        <strain evidence="9">SGP5-SGP5p</strain>
        <tissue evidence="9">Aerial part</tissue>
    </source>
</reference>
<dbReference type="GO" id="GO:0005096">
    <property type="term" value="F:GTPase activator activity"/>
    <property type="evidence" value="ECO:0007669"/>
    <property type="project" value="UniProtKB-KW"/>
</dbReference>
<dbReference type="EMBL" id="JAKOGI010001817">
    <property type="protein sequence ID" value="KAJ8423948.1"/>
    <property type="molecule type" value="Genomic_DNA"/>
</dbReference>
<evidence type="ECO:0000256" key="5">
    <source>
        <dbReference type="ARBA" id="ARBA00022490"/>
    </source>
</evidence>
<feature type="region of interest" description="Disordered" evidence="6">
    <location>
        <begin position="104"/>
        <end position="125"/>
    </location>
</feature>
<comment type="subcellular location">
    <subcellularLocation>
        <location evidence="1">Cytoplasm</location>
    </subcellularLocation>
</comment>
<evidence type="ECO:0000256" key="2">
    <source>
        <dbReference type="ARBA" id="ARBA00008856"/>
    </source>
</evidence>
<name>A0A9Q1JLR8_9CARY</name>
<keyword evidence="10" id="KW-1185">Reference proteome</keyword>
<sequence length="853" mass="96417">MVLLVICNTISIQLFSFWPAFVPVHDPSRKAHIGIQNMGTAFTRRFESDCIRSQVPVKLMHLEGLYELVVSKFAYSILDFSMHLFRVQFTMKLTYRTLPYDEDGDPLPATEDENTESSAAVRADRHHRTRWDDDCPWIEWYSADDPVKGFELITVWSERTIKSSLEMAEIENSTPHEADAWLLLPILEILNGNHKAKAVGFASKLSLLVDALEKSFEAQFLEDFVSGESNAENLGSSASVPPPTVVDRVLKELFPEAGVALIVAPKSPLPFKGHLISAFSLVLIKHNGGGAEVVNLYESEHKSSRAIKGAPHRSLFAQFCLHSLWLGNCNIRAIAMLWIEFVREVRWCWEESQPLPKLPANVSIDLSSCLVHQKLQMLALCIENKREENAEFYDATTDEDELSGQNEAHLSTLHDRDQFQAHFSRRSGRRVNLNQETQIKGRGDRGPSYDTGEKVKESNALELAADRIRRGSAGVAGSMMLLTSCQRMHVPFTQDSPPMTEDMHEERLHVAAFGNLSSSAAQLERDILLSDMSAFKAANPDAVFEDFIRWHSRGDWESNVTEDSGALGGEKHDDWPPKGRLSKRMSGHGNFWRKLWNDAPALPAYDQKPLFDPNLEGEKILHYLETLPPHQLLEQMVCTAFRASADTLSQTSFGDLNQMKTKLDQLYLTMASMLRPLQANQLYQDSESFEDLKRLCVIFEHVQRLTILAASLHQKFILAPQLAREIFTDYYNFYLLKTGKSAQNVEVHEEFDSVQRVRVDEIGVVADLFMFPSANQSWRKVLSMGNLLNGHEPALREIILTLNDDTRRNHYAAACASHMGSRSHSSEEIETYRMYIRGTSNDLAVTLSVVSCD</sequence>
<evidence type="ECO:0000256" key="4">
    <source>
        <dbReference type="ARBA" id="ARBA00022468"/>
    </source>
</evidence>
<evidence type="ECO:0000256" key="6">
    <source>
        <dbReference type="SAM" id="MobiDB-lite"/>
    </source>
</evidence>
<proteinExistence type="inferred from homology"/>
<evidence type="ECO:0000256" key="7">
    <source>
        <dbReference type="SAM" id="SignalP"/>
    </source>
</evidence>
<comment type="similarity">
    <text evidence="2">Belongs to the Rab3-GAP catalytic subunit family.</text>
</comment>
<feature type="domain" description="Rab3GAP catalytic subunit conserved" evidence="8">
    <location>
        <begin position="467"/>
        <end position="625"/>
    </location>
</feature>
<dbReference type="GO" id="GO:0005737">
    <property type="term" value="C:cytoplasm"/>
    <property type="evidence" value="ECO:0007669"/>
    <property type="project" value="UniProtKB-SubCell"/>
</dbReference>
<dbReference type="Pfam" id="PF13890">
    <property type="entry name" value="Rab3-GTPase_cat"/>
    <property type="match status" value="1"/>
</dbReference>
<protein>
    <recommendedName>
        <fullName evidence="3">Rab3 GTPase-activating protein catalytic subunit</fullName>
    </recommendedName>
</protein>
<dbReference type="AlphaFoldDB" id="A0A9Q1JLR8"/>
<evidence type="ECO:0000313" key="10">
    <source>
        <dbReference type="Proteomes" id="UP001153076"/>
    </source>
</evidence>
<feature type="compositionally biased region" description="Acidic residues" evidence="6">
    <location>
        <begin position="104"/>
        <end position="115"/>
    </location>
</feature>
<feature type="region of interest" description="Disordered" evidence="6">
    <location>
        <begin position="559"/>
        <end position="578"/>
    </location>
</feature>
<keyword evidence="4" id="KW-0343">GTPase activation</keyword>
<dbReference type="Proteomes" id="UP001153076">
    <property type="component" value="Unassembled WGS sequence"/>
</dbReference>
<dbReference type="InterPro" id="IPR045700">
    <property type="entry name" value="Rab3GAP1"/>
</dbReference>
<evidence type="ECO:0000313" key="9">
    <source>
        <dbReference type="EMBL" id="KAJ8423948.1"/>
    </source>
</evidence>
<evidence type="ECO:0000259" key="8">
    <source>
        <dbReference type="Pfam" id="PF13890"/>
    </source>
</evidence>
<organism evidence="9 10">
    <name type="scientific">Carnegiea gigantea</name>
    <dbReference type="NCBI Taxonomy" id="171969"/>
    <lineage>
        <taxon>Eukaryota</taxon>
        <taxon>Viridiplantae</taxon>
        <taxon>Streptophyta</taxon>
        <taxon>Embryophyta</taxon>
        <taxon>Tracheophyta</taxon>
        <taxon>Spermatophyta</taxon>
        <taxon>Magnoliopsida</taxon>
        <taxon>eudicotyledons</taxon>
        <taxon>Gunneridae</taxon>
        <taxon>Pentapetalae</taxon>
        <taxon>Caryophyllales</taxon>
        <taxon>Cactineae</taxon>
        <taxon>Cactaceae</taxon>
        <taxon>Cactoideae</taxon>
        <taxon>Echinocereeae</taxon>
        <taxon>Carnegiea</taxon>
    </lineage>
</organism>
<dbReference type="OrthoDB" id="17346at2759"/>
<feature type="signal peptide" evidence="7">
    <location>
        <begin position="1"/>
        <end position="16"/>
    </location>
</feature>
<dbReference type="PANTHER" id="PTHR21422">
    <property type="entry name" value="RAB3 GTPASE-ACTIVATING PROTEIN CATALYTIC SUBUNIT"/>
    <property type="match status" value="1"/>
</dbReference>
<feature type="chain" id="PRO_5040285074" description="Rab3 GTPase-activating protein catalytic subunit" evidence="7">
    <location>
        <begin position="17"/>
        <end position="853"/>
    </location>
</feature>
<dbReference type="PANTHER" id="PTHR21422:SF9">
    <property type="entry name" value="RAB3 GTPASE-ACTIVATING PROTEIN CATALYTIC SUBUNIT"/>
    <property type="match status" value="1"/>
</dbReference>
<evidence type="ECO:0000256" key="1">
    <source>
        <dbReference type="ARBA" id="ARBA00004496"/>
    </source>
</evidence>
<evidence type="ECO:0000256" key="3">
    <source>
        <dbReference type="ARBA" id="ARBA00015817"/>
    </source>
</evidence>
<accession>A0A9Q1JLR8</accession>
<gene>
    <name evidence="9" type="ORF">Cgig2_014424</name>
</gene>
<keyword evidence="5" id="KW-0963">Cytoplasm</keyword>
<comment type="caution">
    <text evidence="9">The sequence shown here is derived from an EMBL/GenBank/DDBJ whole genome shotgun (WGS) entry which is preliminary data.</text>
</comment>